<evidence type="ECO:0000313" key="1">
    <source>
        <dbReference type="EMBL" id="KMT59431.1"/>
    </source>
</evidence>
<dbReference type="NCBIfam" id="TIGR00099">
    <property type="entry name" value="Cof-subfamily"/>
    <property type="match status" value="1"/>
</dbReference>
<dbReference type="PROSITE" id="PS01229">
    <property type="entry name" value="COF_2"/>
    <property type="match status" value="1"/>
</dbReference>
<comment type="caution">
    <text evidence="1">The sequence shown here is derived from an EMBL/GenBank/DDBJ whole genome shotgun (WGS) entry which is preliminary data.</text>
</comment>
<evidence type="ECO:0000313" key="2">
    <source>
        <dbReference type="Proteomes" id="UP000052258"/>
    </source>
</evidence>
<sequence length="280" mass="31867">MDKQIIFIDVDGTLCNDYGQVPESAGIAIHKARQNGHKVYLCTGRSKAELTDDIKKIEFDGFIGAGGGYIEEQGKLLLHKKFDMIDLSSIVHFFKKEGIGYYLESNDGLFASDTCIPEIRKQIFKGLTKTDDEYQKRDRELQFFFDLLLPEKPISELTSVNKISFMSEYVPFEKVKKAYEDKFTILHTTVPLFGENSGEIVLRGINKETAIRFLLEHLQMDKTHTIAIGDGMNDYEMLQFVHYGVAMRNAKPELKEVADYITGSPDEDGLLHFFTQHGLT</sequence>
<reference evidence="1 2" key="1">
    <citation type="journal article" date="2015" name="Genome Biol. Evol.">
        <title>Comparative Genomics of Listeria Sensu Lato: Genus-Wide Differences in Evolutionary Dynamics and the Progressive Gain of Complex, Potentially Pathogenicity-Related Traits through Lateral Gene Transfer.</title>
        <authorList>
            <person name="Chiara M."/>
            <person name="Caruso M."/>
            <person name="D'Erchia A.M."/>
            <person name="Manzari C."/>
            <person name="Fraccalvieri R."/>
            <person name="Goffredo E."/>
            <person name="Latorre L."/>
            <person name="Miccolupo A."/>
            <person name="Padalino I."/>
            <person name="Santagada G."/>
            <person name="Chiocco D."/>
            <person name="Pesole G."/>
            <person name="Horner D.S."/>
            <person name="Parisi A."/>
        </authorList>
    </citation>
    <scope>NUCLEOTIDE SEQUENCE [LARGE SCALE GENOMIC DNA]</scope>
    <source>
        <strain evidence="1 2">1991</strain>
    </source>
</reference>
<dbReference type="InterPro" id="IPR000150">
    <property type="entry name" value="Cof"/>
</dbReference>
<dbReference type="GO" id="GO:0016791">
    <property type="term" value="F:phosphatase activity"/>
    <property type="evidence" value="ECO:0007669"/>
    <property type="project" value="UniProtKB-ARBA"/>
</dbReference>
<keyword evidence="1" id="KW-0378">Hydrolase</keyword>
<accession>A0A0J8J531</accession>
<dbReference type="SUPFAM" id="SSF56784">
    <property type="entry name" value="HAD-like"/>
    <property type="match status" value="1"/>
</dbReference>
<name>A0A0J8J531_9LIST</name>
<dbReference type="InterPro" id="IPR036412">
    <property type="entry name" value="HAD-like_sf"/>
</dbReference>
<dbReference type="InterPro" id="IPR006379">
    <property type="entry name" value="HAD-SF_hydro_IIB"/>
</dbReference>
<dbReference type="Gene3D" id="3.40.50.1000">
    <property type="entry name" value="HAD superfamily/HAD-like"/>
    <property type="match status" value="1"/>
</dbReference>
<proteinExistence type="predicted"/>
<organism evidence="1 2">
    <name type="scientific">Listeria fleischmannii 1991</name>
    <dbReference type="NCBI Taxonomy" id="1430899"/>
    <lineage>
        <taxon>Bacteria</taxon>
        <taxon>Bacillati</taxon>
        <taxon>Bacillota</taxon>
        <taxon>Bacilli</taxon>
        <taxon>Bacillales</taxon>
        <taxon>Listeriaceae</taxon>
        <taxon>Listeria</taxon>
    </lineage>
</organism>
<dbReference type="GO" id="GO:0005829">
    <property type="term" value="C:cytosol"/>
    <property type="evidence" value="ECO:0007669"/>
    <property type="project" value="TreeGrafter"/>
</dbReference>
<dbReference type="PANTHER" id="PTHR10000:SF25">
    <property type="entry name" value="PHOSPHATASE YKRA-RELATED"/>
    <property type="match status" value="1"/>
</dbReference>
<dbReference type="NCBIfam" id="TIGR01484">
    <property type="entry name" value="HAD-SF-IIB"/>
    <property type="match status" value="1"/>
</dbReference>
<dbReference type="EMBL" id="AZHO01000019">
    <property type="protein sequence ID" value="KMT59431.1"/>
    <property type="molecule type" value="Genomic_DNA"/>
</dbReference>
<dbReference type="RefSeq" id="WP_007472341.1">
    <property type="nucleotide sequence ID" value="NZ_KQ130615.1"/>
</dbReference>
<dbReference type="InterPro" id="IPR023214">
    <property type="entry name" value="HAD_sf"/>
</dbReference>
<protein>
    <submittedName>
        <fullName evidence="1">Cof hydrolase</fullName>
    </submittedName>
</protein>
<dbReference type="Gene3D" id="3.30.1240.10">
    <property type="match status" value="1"/>
</dbReference>
<dbReference type="SFLD" id="SFLDS00003">
    <property type="entry name" value="Haloacid_Dehalogenase"/>
    <property type="match status" value="1"/>
</dbReference>
<dbReference type="PATRIC" id="fig|1430899.3.peg.1573"/>
<dbReference type="SFLD" id="SFLDG01140">
    <property type="entry name" value="C2.B:_Phosphomannomutase_and_P"/>
    <property type="match status" value="1"/>
</dbReference>
<dbReference type="PANTHER" id="PTHR10000">
    <property type="entry name" value="PHOSPHOSERINE PHOSPHATASE"/>
    <property type="match status" value="1"/>
</dbReference>
<dbReference type="OrthoDB" id="9810101at2"/>
<gene>
    <name evidence="1" type="ORF">X560_1370</name>
</gene>
<dbReference type="GO" id="GO:0000287">
    <property type="term" value="F:magnesium ion binding"/>
    <property type="evidence" value="ECO:0007669"/>
    <property type="project" value="TreeGrafter"/>
</dbReference>
<dbReference type="AlphaFoldDB" id="A0A0J8J531"/>
<dbReference type="Pfam" id="PF08282">
    <property type="entry name" value="Hydrolase_3"/>
    <property type="match status" value="1"/>
</dbReference>
<keyword evidence="2" id="KW-1185">Reference proteome</keyword>
<dbReference type="Proteomes" id="UP000052258">
    <property type="component" value="Unassembled WGS sequence"/>
</dbReference>